<dbReference type="RefSeq" id="XP_003563668.1">
    <property type="nucleotide sequence ID" value="XM_003563620.4"/>
</dbReference>
<evidence type="ECO:0000313" key="8">
    <source>
        <dbReference type="Proteomes" id="UP000008810"/>
    </source>
</evidence>
<dbReference type="PANTHER" id="PTHR45719">
    <property type="entry name" value="GLYCOSYLTRANSFERASE"/>
    <property type="match status" value="1"/>
</dbReference>
<dbReference type="EMBL" id="CM000880">
    <property type="protein sequence ID" value="KQK17772.1"/>
    <property type="molecule type" value="Genomic_DNA"/>
</dbReference>
<proteinExistence type="predicted"/>
<dbReference type="InterPro" id="IPR003406">
    <property type="entry name" value="Glyco_trans_14"/>
</dbReference>
<comment type="subcellular location">
    <subcellularLocation>
        <location evidence="1">Membrane</location>
        <topology evidence="1">Single-pass type II membrane protein</topology>
    </subcellularLocation>
</comment>
<evidence type="ECO:0000313" key="6">
    <source>
        <dbReference type="EMBL" id="KQK17772.1"/>
    </source>
</evidence>
<dbReference type="GO" id="GO:0016020">
    <property type="term" value="C:membrane"/>
    <property type="evidence" value="ECO:0007669"/>
    <property type="project" value="UniProtKB-SubCell"/>
</dbReference>
<organism evidence="6">
    <name type="scientific">Brachypodium distachyon</name>
    <name type="common">Purple false brome</name>
    <name type="synonym">Trachynia distachya</name>
    <dbReference type="NCBI Taxonomy" id="15368"/>
    <lineage>
        <taxon>Eukaryota</taxon>
        <taxon>Viridiplantae</taxon>
        <taxon>Streptophyta</taxon>
        <taxon>Embryophyta</taxon>
        <taxon>Tracheophyta</taxon>
        <taxon>Spermatophyta</taxon>
        <taxon>Magnoliopsida</taxon>
        <taxon>Liliopsida</taxon>
        <taxon>Poales</taxon>
        <taxon>Poaceae</taxon>
        <taxon>BOP clade</taxon>
        <taxon>Pooideae</taxon>
        <taxon>Stipodae</taxon>
        <taxon>Brachypodieae</taxon>
        <taxon>Brachypodium</taxon>
    </lineage>
</organism>
<keyword evidence="8" id="KW-1185">Reference proteome</keyword>
<dbReference type="AlphaFoldDB" id="A0A0Q3K0S4"/>
<sequence length="441" mass="49529">MMETKPPSPGTASAAAAAHHHRRWAAPLLASVLLSSLLISASLFFSSSRALLLSFSPLPSAASAEPLFVEAKLRQQQQQMRPDGVARTQRAVPRIAYLVSGSAGDGVALRRTLRALYHPANRYVVHLDLEAPAAERAELAAALRADPVYSRFRNVRVVTRANLVTYRGPTMVANTLHAAAILLREGGDWDWFINLSASDYPLVSQDDLLYVLSTLPRELNFIEHTSDIGWKEYQRAKPVIVDPGLYSLQKSDVFWITEKRSVPTAFKLFTGSAWMMLTHQFIEYCIWGWDNLPRTVLMYYANFLSSPEGYFHTVICNVPEFRNTTVNHDLHFISWDNPPKQHPHYLTLNDFDGMVNSNAPFARKFGREDPVLDKIDQEILGRQPDGFVAGGWMDMLNTTVKGKHFTVERVQDLRPGPGADRLKNLVTGLLTQEGFDDKHCL</sequence>
<dbReference type="Gramene" id="KQK17772">
    <property type="protein sequence ID" value="KQK17772"/>
    <property type="gene ID" value="BRADI_1g36660v3"/>
</dbReference>
<dbReference type="KEGG" id="bdi:100842111"/>
<keyword evidence="3" id="KW-0808">Transferase</keyword>
<reference evidence="7" key="3">
    <citation type="submission" date="2018-08" db="UniProtKB">
        <authorList>
            <consortium name="EnsemblPlants"/>
        </authorList>
    </citation>
    <scope>IDENTIFICATION</scope>
    <source>
        <strain evidence="7">cv. Bd21</strain>
    </source>
</reference>
<dbReference type="Pfam" id="PF02485">
    <property type="entry name" value="Branch"/>
    <property type="match status" value="1"/>
</dbReference>
<dbReference type="OrthoDB" id="2019572at2759"/>
<evidence type="ECO:0000256" key="1">
    <source>
        <dbReference type="ARBA" id="ARBA00004606"/>
    </source>
</evidence>
<reference evidence="6 7" key="1">
    <citation type="journal article" date="2010" name="Nature">
        <title>Genome sequencing and analysis of the model grass Brachypodium distachyon.</title>
        <authorList>
            <consortium name="International Brachypodium Initiative"/>
        </authorList>
    </citation>
    <scope>NUCLEOTIDE SEQUENCE [LARGE SCALE GENOMIC DNA]</scope>
    <source>
        <strain evidence="6">Bd21</strain>
        <strain evidence="7">cv. Bd21</strain>
    </source>
</reference>
<keyword evidence="4" id="KW-0472">Membrane</keyword>
<evidence type="ECO:0000256" key="2">
    <source>
        <dbReference type="ARBA" id="ARBA00022676"/>
    </source>
</evidence>
<accession>A0A0Q3K0S4</accession>
<name>A0A0Q3K0S4_BRADI</name>
<dbReference type="EnsemblPlants" id="KQK17772">
    <property type="protein sequence ID" value="KQK17772"/>
    <property type="gene ID" value="BRADI_1g36660v3"/>
</dbReference>
<evidence type="ECO:0000256" key="3">
    <source>
        <dbReference type="ARBA" id="ARBA00022679"/>
    </source>
</evidence>
<evidence type="ECO:0008006" key="9">
    <source>
        <dbReference type="Google" id="ProtNLM"/>
    </source>
</evidence>
<dbReference type="InterPro" id="IPR044610">
    <property type="entry name" value="GLCAT14A/B/C"/>
</dbReference>
<protein>
    <recommendedName>
        <fullName evidence="9">BGGP Beta-1-3-galactosyl-O-glycosyl-glycoprotein</fullName>
    </recommendedName>
</protein>
<reference evidence="6" key="2">
    <citation type="submission" date="2017-06" db="EMBL/GenBank/DDBJ databases">
        <title>WGS assembly of Brachypodium distachyon.</title>
        <authorList>
            <consortium name="The International Brachypodium Initiative"/>
            <person name="Lucas S."/>
            <person name="Harmon-Smith M."/>
            <person name="Lail K."/>
            <person name="Tice H."/>
            <person name="Grimwood J."/>
            <person name="Bruce D."/>
            <person name="Barry K."/>
            <person name="Shu S."/>
            <person name="Lindquist E."/>
            <person name="Wang M."/>
            <person name="Pitluck S."/>
            <person name="Vogel J.P."/>
            <person name="Garvin D.F."/>
            <person name="Mockler T.C."/>
            <person name="Schmutz J."/>
            <person name="Rokhsar D."/>
            <person name="Bevan M.W."/>
        </authorList>
    </citation>
    <scope>NUCLEOTIDE SEQUENCE</scope>
    <source>
        <strain evidence="6">Bd21</strain>
    </source>
</reference>
<dbReference type="GO" id="GO:0015020">
    <property type="term" value="F:glucuronosyltransferase activity"/>
    <property type="evidence" value="ECO:0007669"/>
    <property type="project" value="InterPro"/>
</dbReference>
<evidence type="ECO:0000256" key="4">
    <source>
        <dbReference type="ARBA" id="ARBA00023136"/>
    </source>
</evidence>
<dbReference type="Proteomes" id="UP000008810">
    <property type="component" value="Chromosome 1"/>
</dbReference>
<evidence type="ECO:0000313" key="7">
    <source>
        <dbReference type="EnsemblPlants" id="KQK17772"/>
    </source>
</evidence>
<keyword evidence="5" id="KW-0325">Glycoprotein</keyword>
<keyword evidence="2" id="KW-0328">Glycosyltransferase</keyword>
<evidence type="ECO:0000256" key="5">
    <source>
        <dbReference type="ARBA" id="ARBA00023180"/>
    </source>
</evidence>
<gene>
    <name evidence="7" type="primary">LOC100842111</name>
    <name evidence="6" type="ORF">BRADI_1g36660v3</name>
</gene>
<dbReference type="ExpressionAtlas" id="A0A0Q3K0S4">
    <property type="expression patterns" value="baseline and differential"/>
</dbReference>
<dbReference type="PANTHER" id="PTHR45719:SF5">
    <property type="entry name" value="BETA-GLUCURONOSYLTRANSFERASE GLCAT14B-LIKE"/>
    <property type="match status" value="1"/>
</dbReference>
<dbReference type="GeneID" id="100842111"/>